<feature type="region of interest" description="Disordered" evidence="2">
    <location>
        <begin position="302"/>
        <end position="325"/>
    </location>
</feature>
<accession>A0AAV9ITB6</accession>
<keyword evidence="1" id="KW-0343">GTPase activation</keyword>
<evidence type="ECO:0000313" key="4">
    <source>
        <dbReference type="EMBL" id="KAK4535399.1"/>
    </source>
</evidence>
<dbReference type="SUPFAM" id="SSF47923">
    <property type="entry name" value="Ypt/Rab-GAP domain of gyp1p"/>
    <property type="match status" value="2"/>
</dbReference>
<dbReference type="Gene3D" id="1.10.472.80">
    <property type="entry name" value="Ypt/Rab-GAP domain of gyp1p, domain 3"/>
    <property type="match status" value="1"/>
</dbReference>
<dbReference type="Pfam" id="PF00566">
    <property type="entry name" value="RabGAP-TBC"/>
    <property type="match status" value="1"/>
</dbReference>
<feature type="region of interest" description="Disordered" evidence="2">
    <location>
        <begin position="203"/>
        <end position="253"/>
    </location>
</feature>
<dbReference type="Gene3D" id="1.10.8.270">
    <property type="entry name" value="putative rabgap domain of human tbc1 domain family member 14 like domains"/>
    <property type="match status" value="1"/>
</dbReference>
<evidence type="ECO:0000313" key="5">
    <source>
        <dbReference type="Proteomes" id="UP001301350"/>
    </source>
</evidence>
<dbReference type="Proteomes" id="UP001301350">
    <property type="component" value="Unassembled WGS sequence"/>
</dbReference>
<sequence length="683" mass="76971">MESGGDELYIFRKENVAATEGAPDQRRAGRLCLLRQAPSPASDAVRVLLRWAPYVPPGERAPACRAPGTMVSAPVDLTQELAFELELGQVFAVRRHLPAIGLPRVRLTKQGGEALPELVFRTGGLRDFLSALRSVADLEPDDIDPDLYYVRAHRGAPRADGAEPPRRLRSLRAPLHLKSSAPLFSLLTQSQPDAVQLGVPPALKADRLRQPPEPAATTTTTTTTTTESQGVPENKPNIDDDDDDDDDDEEGEAYDNTGEAFTFLLLERFAQVTRLARAATHSLSRYPGGRRAPLHARRIPSATASATARQQRRVSVDTEPSGDLIPPHFRLDTHYPSYRSLRSAPAVSRDTFQRTRAVDPLALKRAIFAGGLEPDARRIAWPYLLGVLPWSLPPEQEPEQREQLAVEYATLRQQWSSISEKQERRFTQYRERRFQIEKDVVRTDRTLELFHDERGPAQQHLFHVLLTHTFFNFDLGYCQGMSDLAAPVVYVMGGEDEVLAFWCFAALMDVFERNFREDQSGMREELSRLASIVRHVDPELYAHCKRHGADNFFCCFRWLLVRFKRELPFEQLLRLWDVLWAAPPAVGGGVFHLYVAAALLVLHREVILDYDLAFDELLSYTNRMAMRIDLDLALARAEMLFKEFGLPDDIRLEPPETQPTSLTGLELVSDLASALPTGMERRA</sequence>
<dbReference type="InterPro" id="IPR000195">
    <property type="entry name" value="Rab-GAP-TBC_dom"/>
</dbReference>
<keyword evidence="5" id="KW-1185">Reference proteome</keyword>
<name>A0AAV9ITB6_CYACA</name>
<dbReference type="PROSITE" id="PS50086">
    <property type="entry name" value="TBC_RABGAP"/>
    <property type="match status" value="1"/>
</dbReference>
<dbReference type="PANTHER" id="PTHR22957">
    <property type="entry name" value="TBC1 DOMAIN FAMILY MEMBER GTPASE-ACTIVATING PROTEIN"/>
    <property type="match status" value="1"/>
</dbReference>
<reference evidence="4 5" key="1">
    <citation type="submission" date="2022-07" db="EMBL/GenBank/DDBJ databases">
        <title>Genome-wide signatures of adaptation to extreme environments.</title>
        <authorList>
            <person name="Cho C.H."/>
            <person name="Yoon H.S."/>
        </authorList>
    </citation>
    <scope>NUCLEOTIDE SEQUENCE [LARGE SCALE GENOMIC DNA]</scope>
    <source>
        <strain evidence="4 5">DBV 063 E5</strain>
    </source>
</reference>
<feature type="domain" description="Rab-GAP TBC" evidence="3">
    <location>
        <begin position="371"/>
        <end position="583"/>
    </location>
</feature>
<protein>
    <recommendedName>
        <fullName evidence="3">Rab-GAP TBC domain-containing protein</fullName>
    </recommendedName>
</protein>
<feature type="compositionally biased region" description="Acidic residues" evidence="2">
    <location>
        <begin position="239"/>
        <end position="253"/>
    </location>
</feature>
<evidence type="ECO:0000259" key="3">
    <source>
        <dbReference type="PROSITE" id="PS50086"/>
    </source>
</evidence>
<comment type="caution">
    <text evidence="4">The sequence shown here is derived from an EMBL/GenBank/DDBJ whole genome shotgun (WGS) entry which is preliminary data.</text>
</comment>
<gene>
    <name evidence="4" type="ORF">CDCA_CDCA04G1424</name>
</gene>
<feature type="compositionally biased region" description="Low complexity" evidence="2">
    <location>
        <begin position="217"/>
        <end position="226"/>
    </location>
</feature>
<dbReference type="EMBL" id="JANCYW010000004">
    <property type="protein sequence ID" value="KAK4535399.1"/>
    <property type="molecule type" value="Genomic_DNA"/>
</dbReference>
<dbReference type="InterPro" id="IPR035969">
    <property type="entry name" value="Rab-GAP_TBC_sf"/>
</dbReference>
<evidence type="ECO:0000256" key="2">
    <source>
        <dbReference type="SAM" id="MobiDB-lite"/>
    </source>
</evidence>
<dbReference type="SMART" id="SM00164">
    <property type="entry name" value="TBC"/>
    <property type="match status" value="1"/>
</dbReference>
<dbReference type="AlphaFoldDB" id="A0AAV9ITB6"/>
<dbReference type="GO" id="GO:0005096">
    <property type="term" value="F:GTPase activator activity"/>
    <property type="evidence" value="ECO:0007669"/>
    <property type="project" value="UniProtKB-KW"/>
</dbReference>
<evidence type="ECO:0000256" key="1">
    <source>
        <dbReference type="ARBA" id="ARBA00022468"/>
    </source>
</evidence>
<organism evidence="4 5">
    <name type="scientific">Cyanidium caldarium</name>
    <name type="common">Red alga</name>
    <dbReference type="NCBI Taxonomy" id="2771"/>
    <lineage>
        <taxon>Eukaryota</taxon>
        <taxon>Rhodophyta</taxon>
        <taxon>Bangiophyceae</taxon>
        <taxon>Cyanidiales</taxon>
        <taxon>Cyanidiaceae</taxon>
        <taxon>Cyanidium</taxon>
    </lineage>
</organism>
<proteinExistence type="predicted"/>
<dbReference type="PANTHER" id="PTHR22957:SF502">
    <property type="entry name" value="SMALL G PROTEIN SIGNALING MODULATOR 2-RELATED"/>
    <property type="match status" value="1"/>
</dbReference>